<keyword evidence="2" id="KW-1185">Reference proteome</keyword>
<dbReference type="Gene3D" id="3.40.33.10">
    <property type="entry name" value="CAP"/>
    <property type="match status" value="1"/>
</dbReference>
<name>A0A7M5X9Z3_9CNID</name>
<evidence type="ECO:0000313" key="1">
    <source>
        <dbReference type="EnsemblMetazoa" id="CLYHEMP019534.1"/>
    </source>
</evidence>
<sequence length="378" mass="43448">KFSFKMMNYHGNKLRIVQTLVFLLFISVIFATHVVGRLSDKSEGNSEWVSEDDDDVIMDGYYGDNSAYQRQIARSPPDYLNVSDTEIYAALLDKDIDVYRDNLECTYAFEVFRAHVHKPIMIFKRGLASKAERWAVYLASRWRQHKGSKFAFFDEERELGQLIYFADNMDQGPGCEMAISGWANKIVNGLVATDNLFMNKAIDMAGNLQQIFWTNASKYGIGISYSRMTKSGFLVAFFKERLPENEQLDTSFKYEKKLKVWQMQLPGFRNPLQHHVNAQTNLGYMPCISSNLGCKSYAEKGHCQIPAFQSIMNHTCFRYCYDCIENIPIDGGWSAWSQVSGCDDDRCGENVYYRFCNNPPVIFGGKDCSGERVRRRNC</sequence>
<dbReference type="EnsemblMetazoa" id="CLYHEMT019534.1">
    <property type="protein sequence ID" value="CLYHEMP019534.1"/>
    <property type="gene ID" value="CLYHEMG019534"/>
</dbReference>
<reference evidence="1" key="1">
    <citation type="submission" date="2021-01" db="UniProtKB">
        <authorList>
            <consortium name="EnsemblMetazoa"/>
        </authorList>
    </citation>
    <scope>IDENTIFICATION</scope>
</reference>
<dbReference type="SUPFAM" id="SSF82895">
    <property type="entry name" value="TSP-1 type 1 repeat"/>
    <property type="match status" value="1"/>
</dbReference>
<dbReference type="Proteomes" id="UP000594262">
    <property type="component" value="Unplaced"/>
</dbReference>
<dbReference type="Gene3D" id="2.20.100.10">
    <property type="entry name" value="Thrombospondin type-1 (TSP1) repeat"/>
    <property type="match status" value="1"/>
</dbReference>
<dbReference type="InterPro" id="IPR035940">
    <property type="entry name" value="CAP_sf"/>
</dbReference>
<protein>
    <submittedName>
        <fullName evidence="1">Uncharacterized protein</fullName>
    </submittedName>
</protein>
<organism evidence="1 2">
    <name type="scientific">Clytia hemisphaerica</name>
    <dbReference type="NCBI Taxonomy" id="252671"/>
    <lineage>
        <taxon>Eukaryota</taxon>
        <taxon>Metazoa</taxon>
        <taxon>Cnidaria</taxon>
        <taxon>Hydrozoa</taxon>
        <taxon>Hydroidolina</taxon>
        <taxon>Leptothecata</taxon>
        <taxon>Obeliida</taxon>
        <taxon>Clytiidae</taxon>
        <taxon>Clytia</taxon>
    </lineage>
</organism>
<evidence type="ECO:0000313" key="2">
    <source>
        <dbReference type="Proteomes" id="UP000594262"/>
    </source>
</evidence>
<dbReference type="InterPro" id="IPR036383">
    <property type="entry name" value="TSP1_rpt_sf"/>
</dbReference>
<dbReference type="SUPFAM" id="SSF55797">
    <property type="entry name" value="PR-1-like"/>
    <property type="match status" value="1"/>
</dbReference>
<proteinExistence type="predicted"/>
<accession>A0A7M5X9Z3</accession>
<dbReference type="OrthoDB" id="9942326at2759"/>
<dbReference type="AlphaFoldDB" id="A0A7M5X9Z3"/>